<evidence type="ECO:0000313" key="3">
    <source>
        <dbReference type="EMBL" id="MFC6825782.1"/>
    </source>
</evidence>
<keyword evidence="1" id="KW-0812">Transmembrane</keyword>
<dbReference type="Proteomes" id="UP001596408">
    <property type="component" value="Unassembled WGS sequence"/>
</dbReference>
<evidence type="ECO:0000313" key="4">
    <source>
        <dbReference type="Proteomes" id="UP001596408"/>
    </source>
</evidence>
<protein>
    <submittedName>
        <fullName evidence="3">Zinc ribbon domain-containing protein</fullName>
    </submittedName>
</protein>
<keyword evidence="1" id="KW-0472">Membrane</keyword>
<dbReference type="AlphaFoldDB" id="A0ABD5U4X9"/>
<evidence type="ECO:0000256" key="1">
    <source>
        <dbReference type="SAM" id="Phobius"/>
    </source>
</evidence>
<organism evidence="3 4">
    <name type="scientific">Halopelagius fulvigenes</name>
    <dbReference type="NCBI Taxonomy" id="1198324"/>
    <lineage>
        <taxon>Archaea</taxon>
        <taxon>Methanobacteriati</taxon>
        <taxon>Methanobacteriota</taxon>
        <taxon>Stenosarchaea group</taxon>
        <taxon>Halobacteria</taxon>
        <taxon>Halobacteriales</taxon>
        <taxon>Haloferacaceae</taxon>
    </lineage>
</organism>
<keyword evidence="1" id="KW-1133">Transmembrane helix</keyword>
<feature type="transmembrane region" description="Helical" evidence="1">
    <location>
        <begin position="67"/>
        <end position="86"/>
    </location>
</feature>
<feature type="transmembrane region" description="Helical" evidence="1">
    <location>
        <begin position="12"/>
        <end position="28"/>
    </location>
</feature>
<dbReference type="Pfam" id="PF24460">
    <property type="entry name" value="DUF7575"/>
    <property type="match status" value="1"/>
</dbReference>
<gene>
    <name evidence="3" type="ORF">ACFQEV_12370</name>
</gene>
<comment type="caution">
    <text evidence="3">The sequence shown here is derived from an EMBL/GenBank/DDBJ whole genome shotgun (WGS) entry which is preliminary data.</text>
</comment>
<reference evidence="3 4" key="1">
    <citation type="journal article" date="2019" name="Int. J. Syst. Evol. Microbiol.">
        <title>The Global Catalogue of Microorganisms (GCM) 10K type strain sequencing project: providing services to taxonomists for standard genome sequencing and annotation.</title>
        <authorList>
            <consortium name="The Broad Institute Genomics Platform"/>
            <consortium name="The Broad Institute Genome Sequencing Center for Infectious Disease"/>
            <person name="Wu L."/>
            <person name="Ma J."/>
        </authorList>
    </citation>
    <scope>NUCLEOTIDE SEQUENCE [LARGE SCALE GENOMIC DNA]</scope>
    <source>
        <strain evidence="3 4">YIM 94188</strain>
    </source>
</reference>
<name>A0ABD5U4X9_9EURY</name>
<accession>A0ABD5U4X9</accession>
<proteinExistence type="predicted"/>
<dbReference type="InterPro" id="IPR055997">
    <property type="entry name" value="DUF7575"/>
</dbReference>
<feature type="transmembrane region" description="Helical" evidence="1">
    <location>
        <begin position="35"/>
        <end position="55"/>
    </location>
</feature>
<keyword evidence="4" id="KW-1185">Reference proteome</keyword>
<dbReference type="RefSeq" id="WP_379696373.1">
    <property type="nucleotide sequence ID" value="NZ_JBHSXH010000015.1"/>
</dbReference>
<evidence type="ECO:0000259" key="2">
    <source>
        <dbReference type="Pfam" id="PF24460"/>
    </source>
</evidence>
<sequence>MQERLSRKRPWLAALLATVATGLGHLYLRRWKRAFGWLAVLFAVTALFVDPSTISALRAGSTVSPSAIAPVLIVGGLSTVDAYLLAHAQNAISRITVTSNGRFTHCPNCRRELDAELDFCHWCATNDIDPEAALSDKPVSRERN</sequence>
<feature type="domain" description="DUF7575" evidence="2">
    <location>
        <begin position="104"/>
        <end position="125"/>
    </location>
</feature>
<dbReference type="EMBL" id="JBHSXH010000015">
    <property type="protein sequence ID" value="MFC6825782.1"/>
    <property type="molecule type" value="Genomic_DNA"/>
</dbReference>